<organism evidence="8 9">
    <name type="scientific">Geosporobacter subterraneus DSM 17957</name>
    <dbReference type="NCBI Taxonomy" id="1121919"/>
    <lineage>
        <taxon>Bacteria</taxon>
        <taxon>Bacillati</taxon>
        <taxon>Bacillota</taxon>
        <taxon>Clostridia</taxon>
        <taxon>Peptostreptococcales</taxon>
        <taxon>Thermotaleaceae</taxon>
        <taxon>Geosporobacter</taxon>
    </lineage>
</organism>
<dbReference type="NCBIfam" id="TIGR01396">
    <property type="entry name" value="FlgB"/>
    <property type="match status" value="1"/>
</dbReference>
<evidence type="ECO:0000313" key="9">
    <source>
        <dbReference type="Proteomes" id="UP000184536"/>
    </source>
</evidence>
<keyword evidence="4 6" id="KW-0975">Bacterial flagellum</keyword>
<dbReference type="PANTHER" id="PTHR30435">
    <property type="entry name" value="FLAGELLAR PROTEIN"/>
    <property type="match status" value="1"/>
</dbReference>
<keyword evidence="8" id="KW-0969">Cilium</keyword>
<reference evidence="9" key="1">
    <citation type="submission" date="2016-11" db="EMBL/GenBank/DDBJ databases">
        <authorList>
            <person name="Varghese N."/>
            <person name="Submissions S."/>
        </authorList>
    </citation>
    <scope>NUCLEOTIDE SEQUENCE [LARGE SCALE GENOMIC DNA]</scope>
    <source>
        <strain evidence="9">DSM 17957</strain>
    </source>
</reference>
<comment type="function">
    <text evidence="5 6">Structural component of flagellum, the bacterial motility apparatus. Part of the rod structure of flagellar basal body.</text>
</comment>
<dbReference type="InterPro" id="IPR001444">
    <property type="entry name" value="Flag_bb_rod_N"/>
</dbReference>
<keyword evidence="8" id="KW-0282">Flagellum</keyword>
<comment type="similarity">
    <text evidence="2 6">Belongs to the flagella basal body rod proteins family.</text>
</comment>
<dbReference type="EMBL" id="FQZV01000007">
    <property type="protein sequence ID" value="SHI80606.1"/>
    <property type="molecule type" value="Genomic_DNA"/>
</dbReference>
<evidence type="ECO:0000256" key="1">
    <source>
        <dbReference type="ARBA" id="ARBA00004117"/>
    </source>
</evidence>
<sequence length="135" mass="15080">MLDKSFGKMRSLEKSMDALWLRNGAISNNIANVNTPGYKRDIVEFESLLKESLSGYSIKGKMSHERHIPVGAMTIDNIEPTIKKDVNSKVRKDGNNVNIDAEMANLAKNNIAYNMAAQRISGKMNKLKLVIKDGR</sequence>
<gene>
    <name evidence="8" type="ORF">SAMN02745975_00653</name>
</gene>
<comment type="subunit">
    <text evidence="6">The basal body constitutes a major portion of the flagellar organelle and consists of a number of rings mounted on a central rod.</text>
</comment>
<comment type="subcellular location">
    <subcellularLocation>
        <location evidence="1 6">Bacterial flagellum basal body</location>
    </subcellularLocation>
</comment>
<evidence type="ECO:0000256" key="5">
    <source>
        <dbReference type="ARBA" id="ARBA00024934"/>
    </source>
</evidence>
<proteinExistence type="inferred from homology"/>
<evidence type="ECO:0000256" key="6">
    <source>
        <dbReference type="PIRNR" id="PIRNR002889"/>
    </source>
</evidence>
<keyword evidence="8" id="KW-0966">Cell projection</keyword>
<evidence type="ECO:0000256" key="3">
    <source>
        <dbReference type="ARBA" id="ARBA00014376"/>
    </source>
</evidence>
<dbReference type="Proteomes" id="UP000184536">
    <property type="component" value="Unassembled WGS sequence"/>
</dbReference>
<dbReference type="InterPro" id="IPR006300">
    <property type="entry name" value="FlgB"/>
</dbReference>
<keyword evidence="9" id="KW-1185">Reference proteome</keyword>
<dbReference type="GO" id="GO:0030694">
    <property type="term" value="C:bacterial-type flagellum basal body, rod"/>
    <property type="evidence" value="ECO:0007669"/>
    <property type="project" value="InterPro"/>
</dbReference>
<dbReference type="PANTHER" id="PTHR30435:SF19">
    <property type="entry name" value="FLAGELLAR BASAL-BODY ROD PROTEIN FLGG"/>
    <property type="match status" value="1"/>
</dbReference>
<evidence type="ECO:0000256" key="2">
    <source>
        <dbReference type="ARBA" id="ARBA00009677"/>
    </source>
</evidence>
<evidence type="ECO:0000259" key="7">
    <source>
        <dbReference type="Pfam" id="PF00460"/>
    </source>
</evidence>
<dbReference type="GO" id="GO:0071978">
    <property type="term" value="P:bacterial-type flagellum-dependent swarming motility"/>
    <property type="evidence" value="ECO:0007669"/>
    <property type="project" value="TreeGrafter"/>
</dbReference>
<evidence type="ECO:0000313" key="8">
    <source>
        <dbReference type="EMBL" id="SHI80606.1"/>
    </source>
</evidence>
<dbReference type="RefSeq" id="WP_110939938.1">
    <property type="nucleotide sequence ID" value="NZ_FQZV01000007.1"/>
</dbReference>
<feature type="domain" description="Flagellar basal body rod protein N-terminal" evidence="7">
    <location>
        <begin position="26"/>
        <end position="39"/>
    </location>
</feature>
<protein>
    <recommendedName>
        <fullName evidence="3 6">Flagellar basal body rod protein FlgB</fullName>
    </recommendedName>
</protein>
<accession>A0A1M6E532</accession>
<evidence type="ECO:0000256" key="4">
    <source>
        <dbReference type="ARBA" id="ARBA00023143"/>
    </source>
</evidence>
<dbReference type="STRING" id="1121919.SAMN02745975_00653"/>
<name>A0A1M6E532_9FIRM</name>
<dbReference type="PIRSF" id="PIRSF002889">
    <property type="entry name" value="Rod_FlgB"/>
    <property type="match status" value="1"/>
</dbReference>
<dbReference type="AlphaFoldDB" id="A0A1M6E532"/>
<dbReference type="Pfam" id="PF00460">
    <property type="entry name" value="Flg_bb_rod"/>
    <property type="match status" value="1"/>
</dbReference>
<dbReference type="OrthoDB" id="9792068at2"/>